<evidence type="ECO:0000256" key="4">
    <source>
        <dbReference type="ARBA" id="ARBA00023163"/>
    </source>
</evidence>
<keyword evidence="2" id="KW-0805">Transcription regulation</keyword>
<name>A0A7W8ZBB6_9ACTN</name>
<organism evidence="6 7">
    <name type="scientific">Sphaerisporangium krabiense</name>
    <dbReference type="NCBI Taxonomy" id="763782"/>
    <lineage>
        <taxon>Bacteria</taxon>
        <taxon>Bacillati</taxon>
        <taxon>Actinomycetota</taxon>
        <taxon>Actinomycetes</taxon>
        <taxon>Streptosporangiales</taxon>
        <taxon>Streptosporangiaceae</taxon>
        <taxon>Sphaerisporangium</taxon>
    </lineage>
</organism>
<dbReference type="Pfam" id="PF00126">
    <property type="entry name" value="HTH_1"/>
    <property type="match status" value="1"/>
</dbReference>
<dbReference type="InterPro" id="IPR000847">
    <property type="entry name" value="LysR_HTH_N"/>
</dbReference>
<evidence type="ECO:0000313" key="6">
    <source>
        <dbReference type="EMBL" id="MBB5630827.1"/>
    </source>
</evidence>
<keyword evidence="4" id="KW-0804">Transcription</keyword>
<dbReference type="GO" id="GO:0003677">
    <property type="term" value="F:DNA binding"/>
    <property type="evidence" value="ECO:0007669"/>
    <property type="project" value="UniProtKB-KW"/>
</dbReference>
<evidence type="ECO:0000313" key="7">
    <source>
        <dbReference type="Proteomes" id="UP000588112"/>
    </source>
</evidence>
<accession>A0A7W8ZBB6</accession>
<comment type="caution">
    <text evidence="6">The sequence shown here is derived from an EMBL/GenBank/DDBJ whole genome shotgun (WGS) entry which is preliminary data.</text>
</comment>
<dbReference type="InterPro" id="IPR005119">
    <property type="entry name" value="LysR_subst-bd"/>
</dbReference>
<protein>
    <submittedName>
        <fullName evidence="6">DNA-binding transcriptional LysR family regulator</fullName>
    </submittedName>
</protein>
<comment type="similarity">
    <text evidence="1">Belongs to the LysR transcriptional regulatory family.</text>
</comment>
<evidence type="ECO:0000256" key="3">
    <source>
        <dbReference type="ARBA" id="ARBA00023125"/>
    </source>
</evidence>
<dbReference type="PROSITE" id="PS50931">
    <property type="entry name" value="HTH_LYSR"/>
    <property type="match status" value="1"/>
</dbReference>
<sequence>MFETEALRVLDAVARTGSFTAAAEELSYTQSAVSRRVAALEREAGGPLFERLARGVRPTPAGAVLLRHARQVLELLGRAADDLAAVHAGTGGRLRVGAFASANAVLVPEALRAFRRSSPGVEISLAEGLSAGLLERLREGAVDLAVVSDYPSGLAEAGDADLVALGTDELLLALPGGHRLAERPVVDLRDLREENWIEGAPAGHATMLAESCARAGFVPKIGVRIGEWTGKMGYVAAGLGVALVPSMAAAAVRGDLVLRSLGELAPRRRVFAALPRRVRLPAAETFLTFLRRGAAGWRADAVI</sequence>
<dbReference type="InterPro" id="IPR036388">
    <property type="entry name" value="WH-like_DNA-bd_sf"/>
</dbReference>
<dbReference type="CDD" id="cd08423">
    <property type="entry name" value="PBP2_LTTR_like_6"/>
    <property type="match status" value="1"/>
</dbReference>
<dbReference type="Gene3D" id="3.40.190.10">
    <property type="entry name" value="Periplasmic binding protein-like II"/>
    <property type="match status" value="2"/>
</dbReference>
<dbReference type="Pfam" id="PF03466">
    <property type="entry name" value="LysR_substrate"/>
    <property type="match status" value="1"/>
</dbReference>
<dbReference type="GO" id="GO:0003700">
    <property type="term" value="F:DNA-binding transcription factor activity"/>
    <property type="evidence" value="ECO:0007669"/>
    <property type="project" value="InterPro"/>
</dbReference>
<dbReference type="AlphaFoldDB" id="A0A7W8ZBB6"/>
<evidence type="ECO:0000259" key="5">
    <source>
        <dbReference type="PROSITE" id="PS50931"/>
    </source>
</evidence>
<dbReference type="PRINTS" id="PR00039">
    <property type="entry name" value="HTHLYSR"/>
</dbReference>
<feature type="domain" description="HTH lysR-type" evidence="5">
    <location>
        <begin position="2"/>
        <end position="59"/>
    </location>
</feature>
<dbReference type="SUPFAM" id="SSF53850">
    <property type="entry name" value="Periplasmic binding protein-like II"/>
    <property type="match status" value="1"/>
</dbReference>
<keyword evidence="7" id="KW-1185">Reference proteome</keyword>
<dbReference type="SUPFAM" id="SSF46785">
    <property type="entry name" value="Winged helix' DNA-binding domain"/>
    <property type="match status" value="1"/>
</dbReference>
<reference evidence="6 7" key="1">
    <citation type="submission" date="2020-08" db="EMBL/GenBank/DDBJ databases">
        <title>Sequencing the genomes of 1000 actinobacteria strains.</title>
        <authorList>
            <person name="Klenk H.-P."/>
        </authorList>
    </citation>
    <scope>NUCLEOTIDE SEQUENCE [LARGE SCALE GENOMIC DNA]</scope>
    <source>
        <strain evidence="6 7">DSM 45790</strain>
    </source>
</reference>
<gene>
    <name evidence="6" type="ORF">BJ981_006591</name>
</gene>
<dbReference type="FunFam" id="1.10.10.10:FF:000001">
    <property type="entry name" value="LysR family transcriptional regulator"/>
    <property type="match status" value="1"/>
</dbReference>
<dbReference type="Gene3D" id="1.10.10.10">
    <property type="entry name" value="Winged helix-like DNA-binding domain superfamily/Winged helix DNA-binding domain"/>
    <property type="match status" value="1"/>
</dbReference>
<dbReference type="InterPro" id="IPR036390">
    <property type="entry name" value="WH_DNA-bd_sf"/>
</dbReference>
<dbReference type="PANTHER" id="PTHR30346">
    <property type="entry name" value="TRANSCRIPTIONAL DUAL REGULATOR HCAR-RELATED"/>
    <property type="match status" value="1"/>
</dbReference>
<dbReference type="Proteomes" id="UP000588112">
    <property type="component" value="Unassembled WGS sequence"/>
</dbReference>
<keyword evidence="3 6" id="KW-0238">DNA-binding</keyword>
<dbReference type="EMBL" id="JACHBR010000002">
    <property type="protein sequence ID" value="MBB5630827.1"/>
    <property type="molecule type" value="Genomic_DNA"/>
</dbReference>
<dbReference type="GO" id="GO:0032993">
    <property type="term" value="C:protein-DNA complex"/>
    <property type="evidence" value="ECO:0007669"/>
    <property type="project" value="TreeGrafter"/>
</dbReference>
<evidence type="ECO:0000256" key="2">
    <source>
        <dbReference type="ARBA" id="ARBA00023015"/>
    </source>
</evidence>
<evidence type="ECO:0000256" key="1">
    <source>
        <dbReference type="ARBA" id="ARBA00009437"/>
    </source>
</evidence>
<proteinExistence type="inferred from homology"/>
<dbReference type="PANTHER" id="PTHR30346:SF29">
    <property type="entry name" value="LYSR SUBSTRATE-BINDING"/>
    <property type="match status" value="1"/>
</dbReference>